<evidence type="ECO:0000313" key="3">
    <source>
        <dbReference type="Proteomes" id="UP000807306"/>
    </source>
</evidence>
<dbReference type="Proteomes" id="UP000807306">
    <property type="component" value="Unassembled WGS sequence"/>
</dbReference>
<proteinExistence type="predicted"/>
<evidence type="ECO:0000313" key="2">
    <source>
        <dbReference type="EMBL" id="KAF9530330.1"/>
    </source>
</evidence>
<dbReference type="InterPro" id="IPR000210">
    <property type="entry name" value="BTB/POZ_dom"/>
</dbReference>
<evidence type="ECO:0000259" key="1">
    <source>
        <dbReference type="PROSITE" id="PS50097"/>
    </source>
</evidence>
<accession>A0A9P6JSA0</accession>
<dbReference type="PROSITE" id="PS50097">
    <property type="entry name" value="BTB"/>
    <property type="match status" value="1"/>
</dbReference>
<sequence>MHRSNDFWFSDGNIVLQTEDTQFRVHGGVLTRHSQVFKDVLDIPQPGRPSEPQVDGCPVVPLFDDTEDVQAILSILYNNINAYNVQGPVAASMIVGMLRLGKKYGIHYMWKEGLRRLKADYPTKVEDWQPERRMIFGDPKVYQEKLINIAHELQLETVLPALYLACVSGYTFVRIIFSKLIVRGLTNFHQGWPRRRSSRNRL</sequence>
<dbReference type="OrthoDB" id="3204157at2759"/>
<dbReference type="InterPro" id="IPR011333">
    <property type="entry name" value="SKP1/BTB/POZ_sf"/>
</dbReference>
<organism evidence="2 3">
    <name type="scientific">Crepidotus variabilis</name>
    <dbReference type="NCBI Taxonomy" id="179855"/>
    <lineage>
        <taxon>Eukaryota</taxon>
        <taxon>Fungi</taxon>
        <taxon>Dikarya</taxon>
        <taxon>Basidiomycota</taxon>
        <taxon>Agaricomycotina</taxon>
        <taxon>Agaricomycetes</taxon>
        <taxon>Agaricomycetidae</taxon>
        <taxon>Agaricales</taxon>
        <taxon>Agaricineae</taxon>
        <taxon>Crepidotaceae</taxon>
        <taxon>Crepidotus</taxon>
    </lineage>
</organism>
<dbReference type="AlphaFoldDB" id="A0A9P6JSA0"/>
<keyword evidence="3" id="KW-1185">Reference proteome</keyword>
<reference evidence="2" key="1">
    <citation type="submission" date="2020-11" db="EMBL/GenBank/DDBJ databases">
        <authorList>
            <consortium name="DOE Joint Genome Institute"/>
            <person name="Ahrendt S."/>
            <person name="Riley R."/>
            <person name="Andreopoulos W."/>
            <person name="Labutti K."/>
            <person name="Pangilinan J."/>
            <person name="Ruiz-Duenas F.J."/>
            <person name="Barrasa J.M."/>
            <person name="Sanchez-Garcia M."/>
            <person name="Camarero S."/>
            <person name="Miyauchi S."/>
            <person name="Serrano A."/>
            <person name="Linde D."/>
            <person name="Babiker R."/>
            <person name="Drula E."/>
            <person name="Ayuso-Fernandez I."/>
            <person name="Pacheco R."/>
            <person name="Padilla G."/>
            <person name="Ferreira P."/>
            <person name="Barriuso J."/>
            <person name="Kellner H."/>
            <person name="Castanera R."/>
            <person name="Alfaro M."/>
            <person name="Ramirez L."/>
            <person name="Pisabarro A.G."/>
            <person name="Kuo A."/>
            <person name="Tritt A."/>
            <person name="Lipzen A."/>
            <person name="He G."/>
            <person name="Yan M."/>
            <person name="Ng V."/>
            <person name="Cullen D."/>
            <person name="Martin F."/>
            <person name="Rosso M.-N."/>
            <person name="Henrissat B."/>
            <person name="Hibbett D."/>
            <person name="Martinez A.T."/>
            <person name="Grigoriev I.V."/>
        </authorList>
    </citation>
    <scope>NUCLEOTIDE SEQUENCE</scope>
    <source>
        <strain evidence="2">CBS 506.95</strain>
    </source>
</reference>
<dbReference type="EMBL" id="MU157840">
    <property type="protein sequence ID" value="KAF9530330.1"/>
    <property type="molecule type" value="Genomic_DNA"/>
</dbReference>
<name>A0A9P6JSA0_9AGAR</name>
<dbReference type="Pfam" id="PF00651">
    <property type="entry name" value="BTB"/>
    <property type="match status" value="1"/>
</dbReference>
<comment type="caution">
    <text evidence="2">The sequence shown here is derived from an EMBL/GenBank/DDBJ whole genome shotgun (WGS) entry which is preliminary data.</text>
</comment>
<protein>
    <recommendedName>
        <fullName evidence="1">BTB domain-containing protein</fullName>
    </recommendedName>
</protein>
<feature type="domain" description="BTB" evidence="1">
    <location>
        <begin position="12"/>
        <end position="79"/>
    </location>
</feature>
<gene>
    <name evidence="2" type="ORF">CPB83DRAFT_810612</name>
</gene>
<dbReference type="Gene3D" id="3.30.710.10">
    <property type="entry name" value="Potassium Channel Kv1.1, Chain A"/>
    <property type="match status" value="1"/>
</dbReference>